<dbReference type="SMART" id="SM00235">
    <property type="entry name" value="ZnMc"/>
    <property type="match status" value="1"/>
</dbReference>
<feature type="active site" evidence="6">
    <location>
        <position position="126"/>
    </location>
</feature>
<dbReference type="PROSITE" id="PS51864">
    <property type="entry name" value="ASTACIN"/>
    <property type="match status" value="1"/>
</dbReference>
<feature type="signal peptide" evidence="7">
    <location>
        <begin position="1"/>
        <end position="16"/>
    </location>
</feature>
<evidence type="ECO:0000256" key="2">
    <source>
        <dbReference type="ARBA" id="ARBA00022723"/>
    </source>
</evidence>
<dbReference type="InterPro" id="IPR000742">
    <property type="entry name" value="EGF"/>
</dbReference>
<keyword evidence="2 7" id="KW-0479">Metal-binding</keyword>
<organism evidence="9 10">
    <name type="scientific">Strongyloides papillosus</name>
    <name type="common">Intestinal threadworm</name>
    <dbReference type="NCBI Taxonomy" id="174720"/>
    <lineage>
        <taxon>Eukaryota</taxon>
        <taxon>Metazoa</taxon>
        <taxon>Ecdysozoa</taxon>
        <taxon>Nematoda</taxon>
        <taxon>Chromadorea</taxon>
        <taxon>Rhabditida</taxon>
        <taxon>Tylenchina</taxon>
        <taxon>Panagrolaimomorpha</taxon>
        <taxon>Strongyloidoidea</taxon>
        <taxon>Strongyloididae</taxon>
        <taxon>Strongyloides</taxon>
    </lineage>
</organism>
<evidence type="ECO:0000256" key="5">
    <source>
        <dbReference type="ARBA" id="ARBA00023157"/>
    </source>
</evidence>
<dbReference type="InterPro" id="IPR024079">
    <property type="entry name" value="MetalloPept_cat_dom_sf"/>
</dbReference>
<evidence type="ECO:0000256" key="6">
    <source>
        <dbReference type="PROSITE-ProRule" id="PRU01211"/>
    </source>
</evidence>
<dbReference type="InterPro" id="IPR006026">
    <property type="entry name" value="Peptidase_Metallo"/>
</dbReference>
<dbReference type="EC" id="3.4.24.-" evidence="7"/>
<dbReference type="PRINTS" id="PR00480">
    <property type="entry name" value="ASTACIN"/>
</dbReference>
<dbReference type="GO" id="GO:0006508">
    <property type="term" value="P:proteolysis"/>
    <property type="evidence" value="ECO:0007669"/>
    <property type="project" value="UniProtKB-KW"/>
</dbReference>
<keyword evidence="9" id="KW-1185">Reference proteome</keyword>
<keyword evidence="5" id="KW-1015">Disulfide bond</keyword>
<dbReference type="GO" id="GO:0004222">
    <property type="term" value="F:metalloendopeptidase activity"/>
    <property type="evidence" value="ECO:0007669"/>
    <property type="project" value="UniProtKB-UniRule"/>
</dbReference>
<dbReference type="PANTHER" id="PTHR10127">
    <property type="entry name" value="DISCOIDIN, CUB, EGF, LAMININ , AND ZINC METALLOPROTEASE DOMAIN CONTAINING"/>
    <property type="match status" value="1"/>
</dbReference>
<feature type="domain" description="Peptidase M12A" evidence="8">
    <location>
        <begin position="36"/>
        <end position="230"/>
    </location>
</feature>
<evidence type="ECO:0000259" key="8">
    <source>
        <dbReference type="PROSITE" id="PS51864"/>
    </source>
</evidence>
<keyword evidence="7" id="KW-0732">Signal</keyword>
<accession>A0A0N5CCK0</accession>
<protein>
    <recommendedName>
        <fullName evidence="7">Metalloendopeptidase</fullName>
        <ecNumber evidence="7">3.4.24.-</ecNumber>
    </recommendedName>
</protein>
<keyword evidence="7" id="KW-0378">Hydrolase</keyword>
<evidence type="ECO:0000256" key="7">
    <source>
        <dbReference type="RuleBase" id="RU361183"/>
    </source>
</evidence>
<dbReference type="Proteomes" id="UP000046392">
    <property type="component" value="Unplaced"/>
</dbReference>
<dbReference type="WBParaSite" id="SPAL_0001560600.1">
    <property type="protein sequence ID" value="SPAL_0001560600.1"/>
    <property type="gene ID" value="SPAL_0001560600"/>
</dbReference>
<dbReference type="InterPro" id="IPR001506">
    <property type="entry name" value="Peptidase_M12A"/>
</dbReference>
<dbReference type="InterPro" id="IPR035914">
    <property type="entry name" value="Sperma_CUB_dom_sf"/>
</dbReference>
<evidence type="ECO:0000256" key="3">
    <source>
        <dbReference type="ARBA" id="ARBA00022833"/>
    </source>
</evidence>
<evidence type="ECO:0000313" key="9">
    <source>
        <dbReference type="Proteomes" id="UP000046392"/>
    </source>
</evidence>
<comment type="caution">
    <text evidence="6">Lacks conserved residue(s) required for the propagation of feature annotation.</text>
</comment>
<keyword evidence="1" id="KW-0245">EGF-like domain</keyword>
<evidence type="ECO:0000256" key="1">
    <source>
        <dbReference type="ARBA" id="ARBA00022536"/>
    </source>
</evidence>
<feature type="chain" id="PRO_5005733489" description="Metalloendopeptidase" evidence="7">
    <location>
        <begin position="17"/>
        <end position="384"/>
    </location>
</feature>
<name>A0A0N5CCK0_STREA</name>
<dbReference type="GO" id="GO:0008270">
    <property type="term" value="F:zinc ion binding"/>
    <property type="evidence" value="ECO:0007669"/>
    <property type="project" value="InterPro"/>
</dbReference>
<dbReference type="PANTHER" id="PTHR10127:SF819">
    <property type="entry name" value="ZINC METALLOPROTEINASE NAS-26"/>
    <property type="match status" value="1"/>
</dbReference>
<reference evidence="10" key="1">
    <citation type="submission" date="2017-02" db="UniProtKB">
        <authorList>
            <consortium name="WormBaseParasite"/>
        </authorList>
    </citation>
    <scope>IDENTIFICATION</scope>
</reference>
<evidence type="ECO:0000313" key="10">
    <source>
        <dbReference type="WBParaSite" id="SPAL_0001560600.1"/>
    </source>
</evidence>
<keyword evidence="4 7" id="KW-0482">Metalloprotease</keyword>
<dbReference type="SUPFAM" id="SSF49854">
    <property type="entry name" value="Spermadhesin, CUB domain"/>
    <property type="match status" value="1"/>
</dbReference>
<dbReference type="SUPFAM" id="SSF55486">
    <property type="entry name" value="Metalloproteases ('zincins'), catalytic domain"/>
    <property type="match status" value="1"/>
</dbReference>
<keyword evidence="3 7" id="KW-0862">Zinc</keyword>
<keyword evidence="7" id="KW-0645">Protease</keyword>
<sequence>MILIVVFYLLFNFITASQLNNLMQPNVSLNYREKRSVMIDKSYLWDGTTFYYFVSFHLEQRPIEVAHIIIEKYTCLKFKKTKKRSKVNFIYQPGPSYLTYLGKQGRDPHKIYIPKESMMPAKIARETLRALGFDYEHNRPDRDNYLIILKNGIIQKYLPLYAKLSSAIVNTFGLGYDYRSLMHFSSKELCLNRAQCIKSKSEDWLVEQAMGKAKDLSFNDAKLVNLAYCLSLIAVRRGKCLHYGYPTGISTTFCYCLPYFDGNRCQHFIPNFHYCTSRNVFYAKKIPSKSLLIANKNCYYLIKAKEGRKVLLFLRFEGYALRKRICNEFQHIEVRYMRDYSVSGTMICPRRKPYVFRSHSNLIILHTRYNMDNYRFKIYYSQIF</sequence>
<dbReference type="AlphaFoldDB" id="A0A0N5CCK0"/>
<dbReference type="PROSITE" id="PS00022">
    <property type="entry name" value="EGF_1"/>
    <property type="match status" value="1"/>
</dbReference>
<dbReference type="Pfam" id="PF01400">
    <property type="entry name" value="Astacin"/>
    <property type="match status" value="1"/>
</dbReference>
<comment type="cofactor">
    <cofactor evidence="7">
        <name>Zn(2+)</name>
        <dbReference type="ChEBI" id="CHEBI:29105"/>
    </cofactor>
    <text evidence="7">Binds 1 zinc ion per subunit.</text>
</comment>
<evidence type="ECO:0000256" key="4">
    <source>
        <dbReference type="ARBA" id="ARBA00023049"/>
    </source>
</evidence>
<dbReference type="Gene3D" id="3.40.390.10">
    <property type="entry name" value="Collagenase (Catalytic Domain)"/>
    <property type="match status" value="1"/>
</dbReference>
<proteinExistence type="predicted"/>